<dbReference type="PANTHER" id="PTHR43780">
    <property type="entry name" value="1-AMINOCYCLOPROPANE-1-CARBOXYLATE DEAMINASE-RELATED"/>
    <property type="match status" value="1"/>
</dbReference>
<evidence type="ECO:0000256" key="3">
    <source>
        <dbReference type="ARBA" id="ARBA00022898"/>
    </source>
</evidence>
<dbReference type="GeneID" id="20527911"/>
<dbReference type="InterPro" id="IPR036052">
    <property type="entry name" value="TrpB-like_PALP_sf"/>
</dbReference>
<reference evidence="4" key="1">
    <citation type="submission" date="2013-04" db="EMBL/GenBank/DDBJ databases">
        <title>The Genome Sequence of Fonticula alba ATCC 38817.</title>
        <authorList>
            <consortium name="The Broad Institute Genomics Platform"/>
            <person name="Russ C."/>
            <person name="Cuomo C."/>
            <person name="Burger G."/>
            <person name="Gray M.W."/>
            <person name="Holland P.W.H."/>
            <person name="King N."/>
            <person name="Lang F.B.F."/>
            <person name="Roger A.J."/>
            <person name="Ruiz-Trillo I."/>
            <person name="Brown M."/>
            <person name="Walker B."/>
            <person name="Young S."/>
            <person name="Zeng Q."/>
            <person name="Gargeya S."/>
            <person name="Fitzgerald M."/>
            <person name="Haas B."/>
            <person name="Abouelleil A."/>
            <person name="Allen A.W."/>
            <person name="Alvarado L."/>
            <person name="Arachchi H.M."/>
            <person name="Berlin A.M."/>
            <person name="Chapman S.B."/>
            <person name="Gainer-Dewar J."/>
            <person name="Goldberg J."/>
            <person name="Griggs A."/>
            <person name="Gujja S."/>
            <person name="Hansen M."/>
            <person name="Howarth C."/>
            <person name="Imamovic A."/>
            <person name="Ireland A."/>
            <person name="Larimer J."/>
            <person name="McCowan C."/>
            <person name="Murphy C."/>
            <person name="Pearson M."/>
            <person name="Poon T.W."/>
            <person name="Priest M."/>
            <person name="Roberts A."/>
            <person name="Saif S."/>
            <person name="Shea T."/>
            <person name="Sisk P."/>
            <person name="Sykes S."/>
            <person name="Wortman J."/>
            <person name="Nusbaum C."/>
            <person name="Birren B."/>
        </authorList>
    </citation>
    <scope>NUCLEOTIDE SEQUENCE [LARGE SCALE GENOMIC DNA]</scope>
    <source>
        <strain evidence="4">ATCC 38817</strain>
    </source>
</reference>
<sequence length="454" mass="48056">MHPSITKKVALLRQIVTSLVDPALLAGPSPLQALSTACLPIVGATSASPRPPGRVLLKRDDLLGAPECGGNKLRKLASCLRWLESHPHPGTARPAVAMIGGRRSNSLPATAAVLRQRGFPVLIPYLLEAHSGRTNPCLQDSPPPGQASCGGLRPRVYPLAMSPSMERPDRGISPNELLLELLFDLPTEARMLDLTDLAPGDRPEHHVWRDLAQRGVLSRELEDAWCQPNILAAGHPSGRVLSAPRPVEVLPEGLCFAPSLPGALSLPLEVAEHILAKEIRLPATVYMDAGTGFSAGAFAATMDWLGLPVTTKVVLMAGDPSGLRQQVTLATAGLAQLTAHFPPHSESPALESPANQHQLEILRPPAGRSFGSAPASVLAYISQLARATGIFTDPIYSGKLFMTAEMDISSGHTIGCSTGEGDSLVVHSGGVHALFGYGHRLLRGRDDTSPRHGT</sequence>
<evidence type="ECO:0000256" key="1">
    <source>
        <dbReference type="ARBA" id="ARBA00001933"/>
    </source>
</evidence>
<name>A0A058Z939_FONAL</name>
<accession>A0A058Z939</accession>
<dbReference type="GO" id="GO:0019148">
    <property type="term" value="F:D-cysteine desulfhydrase activity"/>
    <property type="evidence" value="ECO:0007669"/>
    <property type="project" value="TreeGrafter"/>
</dbReference>
<evidence type="ECO:0008006" key="6">
    <source>
        <dbReference type="Google" id="ProtNLM"/>
    </source>
</evidence>
<dbReference type="OrthoDB" id="1664549at2759"/>
<dbReference type="PANTHER" id="PTHR43780:SF2">
    <property type="entry name" value="1-AMINOCYCLOPROPANE-1-CARBOXYLATE DEAMINASE-RELATED"/>
    <property type="match status" value="1"/>
</dbReference>
<comment type="cofactor">
    <cofactor evidence="1">
        <name>pyridoxal 5'-phosphate</name>
        <dbReference type="ChEBI" id="CHEBI:597326"/>
    </cofactor>
</comment>
<evidence type="ECO:0000313" key="4">
    <source>
        <dbReference type="EMBL" id="KCV70829.1"/>
    </source>
</evidence>
<keyword evidence="5" id="KW-1185">Reference proteome</keyword>
<protein>
    <recommendedName>
        <fullName evidence="6">Tryptophan synthase beta chain-like PALP domain-containing protein</fullName>
    </recommendedName>
</protein>
<evidence type="ECO:0000256" key="2">
    <source>
        <dbReference type="ARBA" id="ARBA00008639"/>
    </source>
</evidence>
<keyword evidence="3" id="KW-0663">Pyridoxal phosphate</keyword>
<evidence type="ECO:0000313" key="5">
    <source>
        <dbReference type="Proteomes" id="UP000030693"/>
    </source>
</evidence>
<dbReference type="Gene3D" id="3.40.50.1100">
    <property type="match status" value="1"/>
</dbReference>
<dbReference type="SUPFAM" id="SSF53686">
    <property type="entry name" value="Tryptophan synthase beta subunit-like PLP-dependent enzymes"/>
    <property type="match status" value="2"/>
</dbReference>
<dbReference type="Proteomes" id="UP000030693">
    <property type="component" value="Unassembled WGS sequence"/>
</dbReference>
<dbReference type="InterPro" id="IPR027278">
    <property type="entry name" value="ACCD_DCysDesulf"/>
</dbReference>
<gene>
    <name evidence="4" type="ORF">H696_03186</name>
</gene>
<comment type="similarity">
    <text evidence="2">Belongs to the ACC deaminase/D-cysteine desulfhydrase family.</text>
</comment>
<dbReference type="RefSeq" id="XP_009495345.1">
    <property type="nucleotide sequence ID" value="XM_009497070.1"/>
</dbReference>
<dbReference type="EMBL" id="KB932204">
    <property type="protein sequence ID" value="KCV70829.1"/>
    <property type="molecule type" value="Genomic_DNA"/>
</dbReference>
<dbReference type="AlphaFoldDB" id="A0A058Z939"/>
<organism evidence="4">
    <name type="scientific">Fonticula alba</name>
    <name type="common">Slime mold</name>
    <dbReference type="NCBI Taxonomy" id="691883"/>
    <lineage>
        <taxon>Eukaryota</taxon>
        <taxon>Rotosphaerida</taxon>
        <taxon>Fonticulaceae</taxon>
        <taxon>Fonticula</taxon>
    </lineage>
</organism>
<proteinExistence type="inferred from homology"/>